<dbReference type="EMBL" id="CP022355">
    <property type="protein sequence ID" value="ASK77766.1"/>
    <property type="molecule type" value="Genomic_DNA"/>
</dbReference>
<dbReference type="AlphaFoldDB" id="A0A220VC29"/>
<evidence type="ECO:0000256" key="1">
    <source>
        <dbReference type="ARBA" id="ARBA00007100"/>
    </source>
</evidence>
<keyword evidence="4" id="KW-1185">Reference proteome</keyword>
<dbReference type="Proteomes" id="UP000242175">
    <property type="component" value="Chromosome large"/>
</dbReference>
<evidence type="ECO:0000313" key="3">
    <source>
        <dbReference type="EMBL" id="ASK77766.1"/>
    </source>
</evidence>
<proteinExistence type="inferred from homology"/>
<organism evidence="3 4">
    <name type="scientific">Paraphotobacterium marinum</name>
    <dbReference type="NCBI Taxonomy" id="1755811"/>
    <lineage>
        <taxon>Bacteria</taxon>
        <taxon>Pseudomonadati</taxon>
        <taxon>Pseudomonadota</taxon>
        <taxon>Gammaproteobacteria</taxon>
        <taxon>Vibrionales</taxon>
        <taxon>Vibrionaceae</taxon>
        <taxon>Paraphotobacterium</taxon>
    </lineage>
</organism>
<accession>A0A220VC29</accession>
<protein>
    <recommendedName>
        <fullName evidence="2">Protein SirB1 N-terminal domain-containing protein</fullName>
    </recommendedName>
</protein>
<evidence type="ECO:0000259" key="2">
    <source>
        <dbReference type="Pfam" id="PF13369"/>
    </source>
</evidence>
<name>A0A220VC29_9GAMM</name>
<reference evidence="3 4" key="1">
    <citation type="journal article" date="2016" name="Int. J. Syst. Evol. Microbiol.">
        <title>Paraphotobacterium marinum gen. nov., sp. nov., a member of the family Vibrionaceae, isolated from surface seawater.</title>
        <authorList>
            <person name="Huang Z."/>
            <person name="Dong C."/>
            <person name="Shao Z."/>
        </authorList>
    </citation>
    <scope>NUCLEOTIDE SEQUENCE [LARGE SCALE GENOMIC DNA]</scope>
    <source>
        <strain evidence="3 4">NSCS20N07D</strain>
    </source>
</reference>
<dbReference type="OrthoDB" id="232498at2"/>
<evidence type="ECO:0000313" key="4">
    <source>
        <dbReference type="Proteomes" id="UP000242175"/>
    </source>
</evidence>
<dbReference type="InterPro" id="IPR032698">
    <property type="entry name" value="SirB1_N"/>
</dbReference>
<feature type="domain" description="Protein SirB1 N-terminal" evidence="2">
    <location>
        <begin position="32"/>
        <end position="107"/>
    </location>
</feature>
<comment type="similarity">
    <text evidence="1">Belongs to the UPF0162 family.</text>
</comment>
<dbReference type="Pfam" id="PF13369">
    <property type="entry name" value="Transglut_core2"/>
    <property type="match status" value="1"/>
</dbReference>
<dbReference type="KEGG" id="pmai:CF386_01020"/>
<sequence>MKNINIKNVENVSLFDLGIELNQVVANCSKSEVYQDINKLVDGIECEFSQIKTIKNKLDFLLKQFYIEWGFQGDYEEFYSSKNALLVNVLNRRKGIPVTLGVIFCILVTY</sequence>
<gene>
    <name evidence="3" type="ORF">CF386_01020</name>
</gene>